<keyword evidence="2" id="KW-0462">Maltose metabolism</keyword>
<proteinExistence type="inferred from homology"/>
<feature type="non-terminal residue" evidence="4">
    <location>
        <position position="1"/>
    </location>
</feature>
<dbReference type="Gene3D" id="3.90.400.10">
    <property type="entry name" value="Oligo-1,6-glucosidase, Domain 2"/>
    <property type="match status" value="1"/>
</dbReference>
<evidence type="ECO:0000256" key="2">
    <source>
        <dbReference type="ARBA" id="ARBA00026248"/>
    </source>
</evidence>
<dbReference type="GO" id="GO:0005987">
    <property type="term" value="P:sucrose catabolic process"/>
    <property type="evidence" value="ECO:0007669"/>
    <property type="project" value="TreeGrafter"/>
</dbReference>
<dbReference type="FunCoup" id="A0A0H2R1W9">
    <property type="interactions" value="40"/>
</dbReference>
<evidence type="ECO:0000313" key="5">
    <source>
        <dbReference type="Proteomes" id="UP000053477"/>
    </source>
</evidence>
<dbReference type="OrthoDB" id="1740265at2759"/>
<dbReference type="EMBL" id="KQ086270">
    <property type="protein sequence ID" value="KLO05750.1"/>
    <property type="molecule type" value="Genomic_DNA"/>
</dbReference>
<reference evidence="4 5" key="1">
    <citation type="submission" date="2015-04" db="EMBL/GenBank/DDBJ databases">
        <title>Complete genome sequence of Schizopora paradoxa KUC8140, a cosmopolitan wood degrader in East Asia.</title>
        <authorList>
            <consortium name="DOE Joint Genome Institute"/>
            <person name="Min B."/>
            <person name="Park H."/>
            <person name="Jang Y."/>
            <person name="Kim J.-J."/>
            <person name="Kim K.H."/>
            <person name="Pangilinan J."/>
            <person name="Lipzen A."/>
            <person name="Riley R."/>
            <person name="Grigoriev I.V."/>
            <person name="Spatafora J.W."/>
            <person name="Choi I.-G."/>
        </authorList>
    </citation>
    <scope>NUCLEOTIDE SEQUENCE [LARGE SCALE GENOMIC DNA]</scope>
    <source>
        <strain evidence="4 5">KUC8140</strain>
    </source>
</reference>
<evidence type="ECO:0000259" key="3">
    <source>
        <dbReference type="SMART" id="SM00642"/>
    </source>
</evidence>
<dbReference type="InterPro" id="IPR013780">
    <property type="entry name" value="Glyco_hydro_b"/>
</dbReference>
<dbReference type="InterPro" id="IPR006047">
    <property type="entry name" value="GH13_cat_dom"/>
</dbReference>
<dbReference type="STRING" id="27342.A0A0H2R1W9"/>
<dbReference type="GO" id="GO:0004575">
    <property type="term" value="F:sucrose alpha-glucosidase activity"/>
    <property type="evidence" value="ECO:0007669"/>
    <property type="project" value="TreeGrafter"/>
</dbReference>
<keyword evidence="4" id="KW-0378">Hydrolase</keyword>
<accession>A0A0H2R1W9</accession>
<sequence>SDYEDIDPRYGTLADWDNLVAELHRRDMKLMMDLVVNHTSDEHVWFKESRASKTNPKSDWYIWRPPKYDADRNRLPPNNWRSHFQGSVWEWDETREEYYLHLYAAAQPDLNWENPDVRNAVWKMMRFWMDRGTDGFRMDVINLISKVPGLPDAPIVDPTQPYQQGKVFYVDGPRVHEFLKEMNREVLSKYPNRITVGEAPYTRDMHALAAYVLPSSEPGMGGRGELDMMFHFELTDIDAEGRDRANMHKPRKWKLSELKEVVGRWQGFKREKGFWNSVYLENHDNPRSVSRFGNEDYSTSGSSPNSLWRALSAKMLAMMQISLSGTLYVYQGEEIGMRNVPGKWSLEDYKDVAAKNFYSKVLKERMEQTGMSENEVDMADVLTSFQKKSRDNGRTPVQWDESLNAGFSSGEPWIRVNDDYTEWNVARQVAEGANSVLGFWKEAIRVRKMHDVLVYGDFELIDETNEKVFAFWRRLDIADWERARTALVLLNFTDEVTKIRFPIPDTVGRWALEHARLVLANYRSDESSGETSSVVLESEEGGGHYANVRLEGYEGRIYVM</sequence>
<dbReference type="PANTHER" id="PTHR10357">
    <property type="entry name" value="ALPHA-AMYLASE FAMILY MEMBER"/>
    <property type="match status" value="1"/>
</dbReference>
<dbReference type="InterPro" id="IPR017853">
    <property type="entry name" value="GH"/>
</dbReference>
<dbReference type="Gene3D" id="2.60.40.1180">
    <property type="entry name" value="Golgi alpha-mannosidase II"/>
    <property type="match status" value="1"/>
</dbReference>
<dbReference type="FunFam" id="3.20.20.80:FF:000087">
    <property type="entry name" value="Oligo-1,6-glucosidase IMA1"/>
    <property type="match status" value="1"/>
</dbReference>
<name>A0A0H2R1W9_9AGAM</name>
<comment type="similarity">
    <text evidence="1">Belongs to the glycosyl hydrolase 13 family.</text>
</comment>
<dbReference type="GO" id="GO:0000025">
    <property type="term" value="P:maltose catabolic process"/>
    <property type="evidence" value="ECO:0007669"/>
    <property type="project" value="TreeGrafter"/>
</dbReference>
<dbReference type="FunFam" id="3.90.400.10:FF:000004">
    <property type="entry name" value="Oligo-1,6-glucosidase"/>
    <property type="match status" value="1"/>
</dbReference>
<dbReference type="GO" id="GO:0004574">
    <property type="term" value="F:oligo-1,6-glucosidase activity"/>
    <property type="evidence" value="ECO:0007669"/>
    <property type="project" value="TreeGrafter"/>
</dbReference>
<keyword evidence="5" id="KW-1185">Reference proteome</keyword>
<evidence type="ECO:0000313" key="4">
    <source>
        <dbReference type="EMBL" id="KLO05750.1"/>
    </source>
</evidence>
<dbReference type="Proteomes" id="UP000053477">
    <property type="component" value="Unassembled WGS sequence"/>
</dbReference>
<organism evidence="4 5">
    <name type="scientific">Schizopora paradoxa</name>
    <dbReference type="NCBI Taxonomy" id="27342"/>
    <lineage>
        <taxon>Eukaryota</taxon>
        <taxon>Fungi</taxon>
        <taxon>Dikarya</taxon>
        <taxon>Basidiomycota</taxon>
        <taxon>Agaricomycotina</taxon>
        <taxon>Agaricomycetes</taxon>
        <taxon>Hymenochaetales</taxon>
        <taxon>Schizoporaceae</taxon>
        <taxon>Schizopora</taxon>
    </lineage>
</organism>
<dbReference type="InterPro" id="IPR045857">
    <property type="entry name" value="O16G_dom_2"/>
</dbReference>
<dbReference type="SUPFAM" id="SSF51011">
    <property type="entry name" value="Glycosyl hydrolase domain"/>
    <property type="match status" value="1"/>
</dbReference>
<dbReference type="PANTHER" id="PTHR10357:SF179">
    <property type="entry name" value="NEUTRAL AND BASIC AMINO ACID TRANSPORT PROTEIN RBAT"/>
    <property type="match status" value="1"/>
</dbReference>
<feature type="domain" description="Glycosyl hydrolase family 13 catalytic" evidence="3">
    <location>
        <begin position="1"/>
        <end position="394"/>
    </location>
</feature>
<dbReference type="SUPFAM" id="SSF51445">
    <property type="entry name" value="(Trans)glycosidases"/>
    <property type="match status" value="1"/>
</dbReference>
<dbReference type="AlphaFoldDB" id="A0A0H2R1W9"/>
<protein>
    <submittedName>
        <fullName evidence="4">Glycoside hydrolase</fullName>
    </submittedName>
</protein>
<dbReference type="GO" id="GO:0033934">
    <property type="term" value="F:glucan 1,4-alpha-maltotriohydrolase activity"/>
    <property type="evidence" value="ECO:0007669"/>
    <property type="project" value="TreeGrafter"/>
</dbReference>
<dbReference type="Gene3D" id="3.20.20.80">
    <property type="entry name" value="Glycosidases"/>
    <property type="match status" value="2"/>
</dbReference>
<dbReference type="CDD" id="cd11333">
    <property type="entry name" value="AmyAc_SI_OligoGlu_DGase"/>
    <property type="match status" value="1"/>
</dbReference>
<gene>
    <name evidence="4" type="ORF">SCHPADRAFT_910810</name>
</gene>
<evidence type="ECO:0000256" key="1">
    <source>
        <dbReference type="ARBA" id="ARBA00008061"/>
    </source>
</evidence>
<dbReference type="SMART" id="SM00642">
    <property type="entry name" value="Aamy"/>
    <property type="match status" value="1"/>
</dbReference>
<dbReference type="InParanoid" id="A0A0H2R1W9"/>
<dbReference type="GO" id="GO:0004556">
    <property type="term" value="F:alpha-amylase activity"/>
    <property type="evidence" value="ECO:0007669"/>
    <property type="project" value="TreeGrafter"/>
</dbReference>
<dbReference type="Pfam" id="PF00128">
    <property type="entry name" value="Alpha-amylase"/>
    <property type="match status" value="1"/>
</dbReference>